<dbReference type="EMBL" id="JACCBS010000003">
    <property type="protein sequence ID" value="NYE58507.1"/>
    <property type="molecule type" value="Genomic_DNA"/>
</dbReference>
<comment type="caution">
    <text evidence="1">The sequence shown here is derived from an EMBL/GenBank/DDBJ whole genome shotgun (WGS) entry which is preliminary data.</text>
</comment>
<dbReference type="InterPro" id="IPR036412">
    <property type="entry name" value="HAD-like_sf"/>
</dbReference>
<gene>
    <name evidence="1" type="ORF">HDG70_002258</name>
</gene>
<evidence type="ECO:0000313" key="1">
    <source>
        <dbReference type="EMBL" id="NYE58507.1"/>
    </source>
</evidence>
<dbReference type="InterPro" id="IPR023198">
    <property type="entry name" value="PGP-like_dom2"/>
</dbReference>
<dbReference type="InterPro" id="IPR023214">
    <property type="entry name" value="HAD_sf"/>
</dbReference>
<dbReference type="EC" id="3.1.3.18" evidence="1"/>
<evidence type="ECO:0000313" key="2">
    <source>
        <dbReference type="Proteomes" id="UP000604066"/>
    </source>
</evidence>
<accession>A0ABX2RD31</accession>
<dbReference type="PANTHER" id="PTHR43434">
    <property type="entry name" value="PHOSPHOGLYCOLATE PHOSPHATASE"/>
    <property type="match status" value="1"/>
</dbReference>
<dbReference type="InterPro" id="IPR050155">
    <property type="entry name" value="HAD-like_hydrolase_sf"/>
</dbReference>
<dbReference type="PANTHER" id="PTHR43434:SF13">
    <property type="entry name" value="PHOSPHOGLYCOLATE PHOSPHATASE"/>
    <property type="match status" value="1"/>
</dbReference>
<dbReference type="SUPFAM" id="SSF56784">
    <property type="entry name" value="HAD-like"/>
    <property type="match status" value="1"/>
</dbReference>
<keyword evidence="2" id="KW-1185">Reference proteome</keyword>
<organism evidence="1 2">
    <name type="scientific">Carboxydothermus ferrireducens DSM 11255</name>
    <dbReference type="NCBI Taxonomy" id="1119529"/>
    <lineage>
        <taxon>Bacteria</taxon>
        <taxon>Bacillati</taxon>
        <taxon>Bacillota</taxon>
        <taxon>Clostridia</taxon>
        <taxon>Thermoanaerobacterales</taxon>
        <taxon>Thermoanaerobacteraceae</taxon>
        <taxon>Carboxydothermus</taxon>
    </lineage>
</organism>
<proteinExistence type="predicted"/>
<dbReference type="RefSeq" id="WP_028052238.1">
    <property type="nucleotide sequence ID" value="NZ_ATYG01000016.1"/>
</dbReference>
<reference evidence="1 2" key="1">
    <citation type="submission" date="2020-07" db="EMBL/GenBank/DDBJ databases">
        <title>Genomic Encyclopedia of Type Strains, Phase III (KMG-III): the genomes of soil and plant-associated and newly described type strains.</title>
        <authorList>
            <person name="Whitman W."/>
        </authorList>
    </citation>
    <scope>NUCLEOTIDE SEQUENCE [LARGE SCALE GENOMIC DNA]</scope>
    <source>
        <strain evidence="1 2">DSM 11255</strain>
    </source>
</reference>
<keyword evidence="1" id="KW-0378">Hydrolase</keyword>
<dbReference type="Proteomes" id="UP000604066">
    <property type="component" value="Unassembled WGS sequence"/>
</dbReference>
<dbReference type="SFLD" id="SFLDS00003">
    <property type="entry name" value="Haloacid_Dehalogenase"/>
    <property type="match status" value="1"/>
</dbReference>
<dbReference type="InterPro" id="IPR041492">
    <property type="entry name" value="HAD_2"/>
</dbReference>
<name>A0ABX2RD31_9THEO</name>
<dbReference type="Pfam" id="PF13419">
    <property type="entry name" value="HAD_2"/>
    <property type="match status" value="1"/>
</dbReference>
<dbReference type="Gene3D" id="1.10.150.240">
    <property type="entry name" value="Putative phosphatase, domain 2"/>
    <property type="match status" value="1"/>
</dbReference>
<dbReference type="SFLD" id="SFLDG01129">
    <property type="entry name" value="C1.5:_HAD__Beta-PGM__Phosphata"/>
    <property type="match status" value="1"/>
</dbReference>
<protein>
    <submittedName>
        <fullName evidence="1">Phosphoglycolate phosphatase</fullName>
        <ecNumber evidence="1">3.1.3.18</ecNumber>
    </submittedName>
</protein>
<dbReference type="GO" id="GO:0008967">
    <property type="term" value="F:phosphoglycolate phosphatase activity"/>
    <property type="evidence" value="ECO:0007669"/>
    <property type="project" value="UniProtKB-EC"/>
</dbReference>
<dbReference type="Gene3D" id="3.40.50.1000">
    <property type="entry name" value="HAD superfamily/HAD-like"/>
    <property type="match status" value="1"/>
</dbReference>
<sequence>MVTRVILFDFDGVIADSFSIFCKCFFESCKTVNINKFATQEDILRLFYGNFYQRLKDELQDEVMANKVMEVYFIKLKREIGKIKLFAGMDEVLMKLSKLAKIFIITSNREEIVREVLINNKIIEDLEIFGSEQIKSKSLKIQSILKNYNNFSEIFFITDTVGDVLEVKKFPIKIAGVAWGWHKPEELLKNGVEIVFKSPKELLEKFS</sequence>